<proteinExistence type="predicted"/>
<dbReference type="AlphaFoldDB" id="W7J5Q8"/>
<gene>
    <name evidence="2" type="ORF">C923_05093</name>
</gene>
<keyword evidence="1" id="KW-0472">Membrane</keyword>
<organism evidence="2 3">
    <name type="scientific">Plasmodium falciparum UGT5.1</name>
    <dbReference type="NCBI Taxonomy" id="1237627"/>
    <lineage>
        <taxon>Eukaryota</taxon>
        <taxon>Sar</taxon>
        <taxon>Alveolata</taxon>
        <taxon>Apicomplexa</taxon>
        <taxon>Aconoidasida</taxon>
        <taxon>Haemosporida</taxon>
        <taxon>Plasmodiidae</taxon>
        <taxon>Plasmodium</taxon>
        <taxon>Plasmodium (Laverania)</taxon>
    </lineage>
</organism>
<keyword evidence="1" id="KW-1133">Transmembrane helix</keyword>
<feature type="transmembrane region" description="Helical" evidence="1">
    <location>
        <begin position="24"/>
        <end position="41"/>
    </location>
</feature>
<sequence>MKIFENRNFQLPAPSCMNDVVDDVVFFMFCFYSFLGWTKWFQISKKLRKMCANWSNKFFSYNL</sequence>
<evidence type="ECO:0000256" key="1">
    <source>
        <dbReference type="SAM" id="Phobius"/>
    </source>
</evidence>
<evidence type="ECO:0000313" key="3">
    <source>
        <dbReference type="Proteomes" id="UP000030697"/>
    </source>
</evidence>
<dbReference type="EMBL" id="KE124720">
    <property type="protein sequence ID" value="EWC74237.1"/>
    <property type="molecule type" value="Genomic_DNA"/>
</dbReference>
<reference evidence="2 3" key="1">
    <citation type="submission" date="2013-02" db="EMBL/GenBank/DDBJ databases">
        <title>The Genome Sequence of Plasmodium falciparum UGT5.1.</title>
        <authorList>
            <consortium name="The Broad Institute Genome Sequencing Platform"/>
            <consortium name="The Broad Institute Genome Sequencing Center for Infectious Disease"/>
            <person name="Neafsey D."/>
            <person name="Cheeseman I."/>
            <person name="Volkman S."/>
            <person name="Adams J."/>
            <person name="Walker B."/>
            <person name="Young S.K."/>
            <person name="Zeng Q."/>
            <person name="Gargeya S."/>
            <person name="Fitzgerald M."/>
            <person name="Haas B."/>
            <person name="Abouelleil A."/>
            <person name="Alvarado L."/>
            <person name="Arachchi H.M."/>
            <person name="Berlin A.M."/>
            <person name="Chapman S.B."/>
            <person name="Dewar J."/>
            <person name="Goldberg J."/>
            <person name="Griggs A."/>
            <person name="Gujja S."/>
            <person name="Hansen M."/>
            <person name="Howarth C."/>
            <person name="Imamovic A."/>
            <person name="Larimer J."/>
            <person name="McCowan C."/>
            <person name="Murphy C."/>
            <person name="Neiman D."/>
            <person name="Pearson M."/>
            <person name="Priest M."/>
            <person name="Roberts A."/>
            <person name="Saif S."/>
            <person name="Shea T."/>
            <person name="Sisk P."/>
            <person name="Sykes S."/>
            <person name="Wortman J."/>
            <person name="Nusbaum C."/>
            <person name="Birren B."/>
        </authorList>
    </citation>
    <scope>NUCLEOTIDE SEQUENCE [LARGE SCALE GENOMIC DNA]</scope>
    <source>
        <strain evidence="2 3">UGT5.1</strain>
    </source>
</reference>
<protein>
    <submittedName>
        <fullName evidence="2">Uncharacterized protein</fullName>
    </submittedName>
</protein>
<accession>W7J5Q8</accession>
<name>W7J5Q8_PLAFA</name>
<evidence type="ECO:0000313" key="2">
    <source>
        <dbReference type="EMBL" id="EWC74237.1"/>
    </source>
</evidence>
<keyword evidence="1" id="KW-0812">Transmembrane</keyword>
<dbReference type="Proteomes" id="UP000030697">
    <property type="component" value="Unassembled WGS sequence"/>
</dbReference>